<evidence type="ECO:0000256" key="2">
    <source>
        <dbReference type="ARBA" id="ARBA00022737"/>
    </source>
</evidence>
<dbReference type="Pfam" id="PF13041">
    <property type="entry name" value="PPR_2"/>
    <property type="match status" value="4"/>
</dbReference>
<dbReference type="InterPro" id="IPR046960">
    <property type="entry name" value="PPR_At4g14850-like_plant"/>
</dbReference>
<protein>
    <recommendedName>
        <fullName evidence="4">DYW domain-containing protein</fullName>
    </recommendedName>
</protein>
<dbReference type="GO" id="GO:0008270">
    <property type="term" value="F:zinc ion binding"/>
    <property type="evidence" value="ECO:0007669"/>
    <property type="project" value="InterPro"/>
</dbReference>
<reference evidence="5" key="1">
    <citation type="submission" date="2023-04" db="EMBL/GenBank/DDBJ databases">
        <authorList>
            <person name="Vijverberg K."/>
            <person name="Xiong W."/>
            <person name="Schranz E."/>
        </authorList>
    </citation>
    <scope>NUCLEOTIDE SEQUENCE</scope>
</reference>
<evidence type="ECO:0000259" key="4">
    <source>
        <dbReference type="Pfam" id="PF14432"/>
    </source>
</evidence>
<dbReference type="InterPro" id="IPR032867">
    <property type="entry name" value="DYW_dom"/>
</dbReference>
<dbReference type="PANTHER" id="PTHR47926:SF458">
    <property type="entry name" value="PENTATRICOPEPTIDE REPEAT-CONTAINING PROTEIN"/>
    <property type="match status" value="1"/>
</dbReference>
<dbReference type="NCBIfam" id="TIGR00756">
    <property type="entry name" value="PPR"/>
    <property type="match status" value="6"/>
</dbReference>
<dbReference type="FunFam" id="1.25.40.10:FF:000427">
    <property type="entry name" value="Pentatricopeptide repeat-containing protein chloroplastic"/>
    <property type="match status" value="1"/>
</dbReference>
<dbReference type="EMBL" id="OX465080">
    <property type="protein sequence ID" value="CAI9280448.1"/>
    <property type="molecule type" value="Genomic_DNA"/>
</dbReference>
<comment type="similarity">
    <text evidence="1">Belongs to the PPR family. PCMP-H subfamily.</text>
</comment>
<dbReference type="InterPro" id="IPR002885">
    <property type="entry name" value="PPR_rpt"/>
</dbReference>
<name>A0AA35YUE7_LACSI</name>
<dbReference type="Proteomes" id="UP001177003">
    <property type="component" value="Chromosome 4"/>
</dbReference>
<dbReference type="PANTHER" id="PTHR47926">
    <property type="entry name" value="PENTATRICOPEPTIDE REPEAT-CONTAINING PROTEIN"/>
    <property type="match status" value="1"/>
</dbReference>
<feature type="repeat" description="PPR" evidence="3">
    <location>
        <begin position="292"/>
        <end position="326"/>
    </location>
</feature>
<keyword evidence="6" id="KW-1185">Reference proteome</keyword>
<dbReference type="FunFam" id="1.25.40.10:FF:000184">
    <property type="entry name" value="Pentatricopeptide repeat-containing protein, chloroplastic"/>
    <property type="match status" value="1"/>
</dbReference>
<evidence type="ECO:0000313" key="6">
    <source>
        <dbReference type="Proteomes" id="UP001177003"/>
    </source>
</evidence>
<feature type="repeat" description="PPR" evidence="3">
    <location>
        <begin position="532"/>
        <end position="566"/>
    </location>
</feature>
<sequence length="703" mass="79177">MAVALSISPAKITTTKPIIITQFPDNPKPLILEKCKTVRDLNQIHAHLIKTRFISSPSVAENFLESAAILLRHQPMDYAISVFEKLNEPNSSAYNIMLRGLTLKNFSHEAILMFKQMKETSVEPDEFTFPCVLKACSRLRALEEGKQIHGQLMKLGCRSSGFAENGLIKMYANCGQSGIARKVFDEMSERDIFAWNALFSGYTKSGSWKEAVDLFHYMLETDTKFDEVTLVSVLTACGRVGALKLGEWIKEYIEANGLKRNPTLITSLVDMYAKCGHVDKARSLFNQMSHKDVVAWSAMISGYNQTNRCKEALSLFHDMQKANIEPNEVTMVSVLSSCAELGALATGKWVHIHINKKKLPLTVTLGTALLHFYAKCGSIDNSIEVFKKMSRKNVLSWSVLIQGLASNGQGEKALNYFDLMLTKHIQPNDITFIGVLSACSHSGLVEKGRELFSSMIKDFDIEPKIEHYGCMVDMLGRAGLLEEAYQFIQNMPMNMKPNALIWRTLLASCKVYKNIGIGEESLKKIMNLETVHSGDYLLLSSIYASVGRLEDAFRVRREMKEKGVVKKTPGCSSIEVNGVIHEFFAEDDANFESEKIYAATEKMMKKIKLAGYVMNKEDARLEAEEHDKEKSVSHHSEKLAIAFGLIKTSIGTPIRVSKNLRVCNDCHEATKMISKVYKREIIVRDRTRFHHFKDGLCSCNDYW</sequence>
<feature type="repeat" description="PPR" evidence="3">
    <location>
        <begin position="191"/>
        <end position="225"/>
    </location>
</feature>
<dbReference type="Gene3D" id="1.25.40.10">
    <property type="entry name" value="Tetratricopeptide repeat domain"/>
    <property type="match status" value="4"/>
</dbReference>
<keyword evidence="2" id="KW-0677">Repeat</keyword>
<dbReference type="Pfam" id="PF01535">
    <property type="entry name" value="PPR"/>
    <property type="match status" value="1"/>
</dbReference>
<dbReference type="InterPro" id="IPR046848">
    <property type="entry name" value="E_motif"/>
</dbReference>
<feature type="repeat" description="PPR" evidence="3">
    <location>
        <begin position="261"/>
        <end position="291"/>
    </location>
</feature>
<evidence type="ECO:0000256" key="1">
    <source>
        <dbReference type="ARBA" id="ARBA00006643"/>
    </source>
</evidence>
<feature type="repeat" description="PPR" evidence="3">
    <location>
        <begin position="393"/>
        <end position="427"/>
    </location>
</feature>
<dbReference type="PROSITE" id="PS51375">
    <property type="entry name" value="PPR"/>
    <property type="match status" value="7"/>
</dbReference>
<accession>A0AA35YUE7</accession>
<dbReference type="AlphaFoldDB" id="A0AA35YUE7"/>
<evidence type="ECO:0000256" key="3">
    <source>
        <dbReference type="PROSITE-ProRule" id="PRU00708"/>
    </source>
</evidence>
<dbReference type="GO" id="GO:0009451">
    <property type="term" value="P:RNA modification"/>
    <property type="evidence" value="ECO:0007669"/>
    <property type="project" value="InterPro"/>
</dbReference>
<dbReference type="InterPro" id="IPR011990">
    <property type="entry name" value="TPR-like_helical_dom_sf"/>
</dbReference>
<proteinExistence type="inferred from homology"/>
<dbReference type="Pfam" id="PF20431">
    <property type="entry name" value="E_motif"/>
    <property type="match status" value="1"/>
</dbReference>
<evidence type="ECO:0000313" key="5">
    <source>
        <dbReference type="EMBL" id="CAI9280448.1"/>
    </source>
</evidence>
<dbReference type="GO" id="GO:0003723">
    <property type="term" value="F:RNA binding"/>
    <property type="evidence" value="ECO:0007669"/>
    <property type="project" value="InterPro"/>
</dbReference>
<organism evidence="5 6">
    <name type="scientific">Lactuca saligna</name>
    <name type="common">Willowleaf lettuce</name>
    <dbReference type="NCBI Taxonomy" id="75948"/>
    <lineage>
        <taxon>Eukaryota</taxon>
        <taxon>Viridiplantae</taxon>
        <taxon>Streptophyta</taxon>
        <taxon>Embryophyta</taxon>
        <taxon>Tracheophyta</taxon>
        <taxon>Spermatophyta</taxon>
        <taxon>Magnoliopsida</taxon>
        <taxon>eudicotyledons</taxon>
        <taxon>Gunneridae</taxon>
        <taxon>Pentapetalae</taxon>
        <taxon>asterids</taxon>
        <taxon>campanulids</taxon>
        <taxon>Asterales</taxon>
        <taxon>Asteraceae</taxon>
        <taxon>Cichorioideae</taxon>
        <taxon>Cichorieae</taxon>
        <taxon>Lactucinae</taxon>
        <taxon>Lactuca</taxon>
    </lineage>
</organism>
<dbReference type="Pfam" id="PF14432">
    <property type="entry name" value="DYW_deaminase"/>
    <property type="match status" value="1"/>
</dbReference>
<feature type="repeat" description="PPR" evidence="3">
    <location>
        <begin position="90"/>
        <end position="124"/>
    </location>
</feature>
<feature type="repeat" description="PPR" evidence="3">
    <location>
        <begin position="125"/>
        <end position="159"/>
    </location>
</feature>
<dbReference type="FunFam" id="1.25.40.10:FF:000333">
    <property type="entry name" value="Pentatricopeptide repeat-containing protein"/>
    <property type="match status" value="1"/>
</dbReference>
<feature type="domain" description="DYW" evidence="4">
    <location>
        <begin position="611"/>
        <end position="703"/>
    </location>
</feature>
<gene>
    <name evidence="5" type="ORF">LSALG_LOCUS20192</name>
</gene>